<comment type="caution">
    <text evidence="3">The sequence shown here is derived from an EMBL/GenBank/DDBJ whole genome shotgun (WGS) entry which is preliminary data.</text>
</comment>
<dbReference type="Pfam" id="PF07364">
    <property type="entry name" value="DUF1485"/>
    <property type="match status" value="1"/>
</dbReference>
<protein>
    <submittedName>
        <fullName evidence="3">Microcystin degradation protein MlrC</fullName>
    </submittedName>
</protein>
<dbReference type="InterPro" id="IPR015995">
    <property type="entry name" value="MlrC_N"/>
</dbReference>
<evidence type="ECO:0000313" key="3">
    <source>
        <dbReference type="EMBL" id="OEO30751.1"/>
    </source>
</evidence>
<feature type="domain" description="Microcystin LR degradation protein MlrC C-terminal" evidence="1">
    <location>
        <begin position="304"/>
        <end position="485"/>
    </location>
</feature>
<dbReference type="Proteomes" id="UP000095463">
    <property type="component" value="Unassembled WGS sequence"/>
</dbReference>
<gene>
    <name evidence="3" type="ORF">VW23_019665</name>
</gene>
<reference evidence="3 4" key="1">
    <citation type="journal article" date="2015" name="Genome Announc.">
        <title>Genome Assemblies of Three Soil-Associated Devosia species: D. insulae, D. limi, and D. soli.</title>
        <authorList>
            <person name="Hassan Y.I."/>
            <person name="Lepp D."/>
            <person name="Zhou T."/>
        </authorList>
    </citation>
    <scope>NUCLEOTIDE SEQUENCE [LARGE SCALE GENOMIC DNA]</scope>
    <source>
        <strain evidence="3 4">DS-56</strain>
    </source>
</reference>
<accession>A0A1E5XQ77</accession>
<dbReference type="AlphaFoldDB" id="A0A1E5XQ77"/>
<organism evidence="3 4">
    <name type="scientific">Devosia insulae DS-56</name>
    <dbReference type="NCBI Taxonomy" id="1116389"/>
    <lineage>
        <taxon>Bacteria</taxon>
        <taxon>Pseudomonadati</taxon>
        <taxon>Pseudomonadota</taxon>
        <taxon>Alphaproteobacteria</taxon>
        <taxon>Hyphomicrobiales</taxon>
        <taxon>Devosiaceae</taxon>
        <taxon>Devosia</taxon>
    </lineage>
</organism>
<dbReference type="OrthoDB" id="9782658at2"/>
<evidence type="ECO:0000259" key="2">
    <source>
        <dbReference type="Pfam" id="PF07364"/>
    </source>
</evidence>
<name>A0A1E5XQ77_9HYPH</name>
<evidence type="ECO:0000313" key="4">
    <source>
        <dbReference type="Proteomes" id="UP000095463"/>
    </source>
</evidence>
<feature type="domain" description="Microcystin LR degradation protein MlrC N-terminal" evidence="2">
    <location>
        <begin position="5"/>
        <end position="293"/>
    </location>
</feature>
<evidence type="ECO:0000259" key="1">
    <source>
        <dbReference type="Pfam" id="PF07171"/>
    </source>
</evidence>
<dbReference type="Pfam" id="PF07171">
    <property type="entry name" value="MlrC_C"/>
    <property type="match status" value="1"/>
</dbReference>
<keyword evidence="4" id="KW-1185">Reference proteome</keyword>
<dbReference type="EMBL" id="LAJE02000188">
    <property type="protein sequence ID" value="OEO30751.1"/>
    <property type="molecule type" value="Genomic_DNA"/>
</dbReference>
<sequence length="494" mass="52202">MTKPRILLAGLFHETHTFVDEITGLGEFTINRGGAVTARRGDGSTIDGFLEVAEAEGWEVVPVADFSALPSGTADHAVFELFWSELRAGLEAALADGGLDGIWLALHGAMVTTQSVDPEGELLARIRQVPGAETLPLFGVFDLHATFTAAMAKNANGLVAYRENPHTDANESAVRSAQLLARALREGVLPHMLARNAPIIWAPTGVGTADRPMRDLEALARQIEAENSEIWTVNVVAGYSFSDIPDAGVAFSVTTTGSDADAKAALDRLETLAIELRELGIPTEWDLDAALAEVKTLSGGPYVIVEPSDNIGGGAPGDCTPVLRGFLRHGITNAAVAIADAAAVRALEGAKPGDKRTLSIGGKGSRLDPGPVELEVSFVSRSDGAFTLEDRNSHLAAMQGIHYNMGPSAVVEANGIKILLSSRKTPPFDLGQLRSQGIIPEELSVIGVKAAVAHRRAYDKIAKGSYTVTTPGPCTSALKTLPYQRLRKPVFPIS</sequence>
<dbReference type="RefSeq" id="WP_069910035.1">
    <property type="nucleotide sequence ID" value="NZ_LAJE02000188.1"/>
</dbReference>
<dbReference type="InterPro" id="IPR010799">
    <property type="entry name" value="MlrC_C"/>
</dbReference>
<proteinExistence type="predicted"/>